<dbReference type="EMBL" id="REGN01010203">
    <property type="protein sequence ID" value="RMZ99500.1"/>
    <property type="molecule type" value="Genomic_DNA"/>
</dbReference>
<organism evidence="1 2">
    <name type="scientific">Brachionus plicatilis</name>
    <name type="common">Marine rotifer</name>
    <name type="synonym">Brachionus muelleri</name>
    <dbReference type="NCBI Taxonomy" id="10195"/>
    <lineage>
        <taxon>Eukaryota</taxon>
        <taxon>Metazoa</taxon>
        <taxon>Spiralia</taxon>
        <taxon>Gnathifera</taxon>
        <taxon>Rotifera</taxon>
        <taxon>Eurotatoria</taxon>
        <taxon>Monogononta</taxon>
        <taxon>Pseudotrocha</taxon>
        <taxon>Ploima</taxon>
        <taxon>Brachionidae</taxon>
        <taxon>Brachionus</taxon>
    </lineage>
</organism>
<keyword evidence="2" id="KW-1185">Reference proteome</keyword>
<accession>A0A3M7PLA1</accession>
<reference evidence="1 2" key="1">
    <citation type="journal article" date="2018" name="Sci. Rep.">
        <title>Genomic signatures of local adaptation to the degree of environmental predictability in rotifers.</title>
        <authorList>
            <person name="Franch-Gras L."/>
            <person name="Hahn C."/>
            <person name="Garcia-Roger E.M."/>
            <person name="Carmona M.J."/>
            <person name="Serra M."/>
            <person name="Gomez A."/>
        </authorList>
    </citation>
    <scope>NUCLEOTIDE SEQUENCE [LARGE SCALE GENOMIC DNA]</scope>
    <source>
        <strain evidence="1">HYR1</strain>
    </source>
</reference>
<protein>
    <submittedName>
        <fullName evidence="1">Uncharacterized protein</fullName>
    </submittedName>
</protein>
<name>A0A3M7PLA1_BRAPC</name>
<dbReference type="Proteomes" id="UP000276133">
    <property type="component" value="Unassembled WGS sequence"/>
</dbReference>
<dbReference type="AlphaFoldDB" id="A0A3M7PLA1"/>
<evidence type="ECO:0000313" key="2">
    <source>
        <dbReference type="Proteomes" id="UP000276133"/>
    </source>
</evidence>
<evidence type="ECO:0000313" key="1">
    <source>
        <dbReference type="EMBL" id="RMZ99500.1"/>
    </source>
</evidence>
<sequence length="87" mass="10275">MHKASAKNILPSKYLQQSLFNFIWSQTIRIHFLEIIEIYANYKPFPFTKTYLSNFDALKSLNICLKLTNFLSSQKCGIQKFKAYFNI</sequence>
<comment type="caution">
    <text evidence="1">The sequence shown here is derived from an EMBL/GenBank/DDBJ whole genome shotgun (WGS) entry which is preliminary data.</text>
</comment>
<proteinExistence type="predicted"/>
<gene>
    <name evidence="1" type="ORF">BpHYR1_045430</name>
</gene>